<dbReference type="Proteomes" id="UP000613582">
    <property type="component" value="Unassembled WGS sequence"/>
</dbReference>
<dbReference type="EMBL" id="BMGH01000001">
    <property type="protein sequence ID" value="GGC96014.1"/>
    <property type="molecule type" value="Genomic_DNA"/>
</dbReference>
<evidence type="ECO:0000313" key="4">
    <source>
        <dbReference type="Proteomes" id="UP000613582"/>
    </source>
</evidence>
<keyword evidence="2" id="KW-1133">Transmembrane helix</keyword>
<accession>A0A8J2V1Z0</accession>
<dbReference type="AlphaFoldDB" id="A0A8J2V1Z0"/>
<feature type="compositionally biased region" description="Pro residues" evidence="1">
    <location>
        <begin position="39"/>
        <end position="51"/>
    </location>
</feature>
<feature type="transmembrane region" description="Helical" evidence="2">
    <location>
        <begin position="66"/>
        <end position="85"/>
    </location>
</feature>
<protein>
    <submittedName>
        <fullName evidence="3">Uncharacterized protein</fullName>
    </submittedName>
</protein>
<evidence type="ECO:0000256" key="1">
    <source>
        <dbReference type="SAM" id="MobiDB-lite"/>
    </source>
</evidence>
<gene>
    <name evidence="3" type="ORF">GCM10011342_00990</name>
</gene>
<feature type="transmembrane region" description="Helical" evidence="2">
    <location>
        <begin position="116"/>
        <end position="141"/>
    </location>
</feature>
<dbReference type="RefSeq" id="WP_188159346.1">
    <property type="nucleotide sequence ID" value="NZ_BMGH01000001.1"/>
</dbReference>
<keyword evidence="2" id="KW-0812">Transmembrane</keyword>
<feature type="region of interest" description="Disordered" evidence="1">
    <location>
        <begin position="1"/>
        <end position="56"/>
    </location>
</feature>
<evidence type="ECO:0000256" key="2">
    <source>
        <dbReference type="SAM" id="Phobius"/>
    </source>
</evidence>
<reference evidence="3" key="2">
    <citation type="submission" date="2020-09" db="EMBL/GenBank/DDBJ databases">
        <authorList>
            <person name="Sun Q."/>
            <person name="Zhou Y."/>
        </authorList>
    </citation>
    <scope>NUCLEOTIDE SEQUENCE</scope>
    <source>
        <strain evidence="3">CGMCC 1.12921</strain>
    </source>
</reference>
<organism evidence="3 4">
    <name type="scientific">Aquisalinus flavus</name>
    <dbReference type="NCBI Taxonomy" id="1526572"/>
    <lineage>
        <taxon>Bacteria</taxon>
        <taxon>Pseudomonadati</taxon>
        <taxon>Pseudomonadota</taxon>
        <taxon>Alphaproteobacteria</taxon>
        <taxon>Parvularculales</taxon>
        <taxon>Parvularculaceae</taxon>
        <taxon>Aquisalinus</taxon>
    </lineage>
</organism>
<proteinExistence type="predicted"/>
<reference evidence="3" key="1">
    <citation type="journal article" date="2014" name="Int. J. Syst. Evol. Microbiol.">
        <title>Complete genome sequence of Corynebacterium casei LMG S-19264T (=DSM 44701T), isolated from a smear-ripened cheese.</title>
        <authorList>
            <consortium name="US DOE Joint Genome Institute (JGI-PGF)"/>
            <person name="Walter F."/>
            <person name="Albersmeier A."/>
            <person name="Kalinowski J."/>
            <person name="Ruckert C."/>
        </authorList>
    </citation>
    <scope>NUCLEOTIDE SEQUENCE</scope>
    <source>
        <strain evidence="3">CGMCC 1.12921</strain>
    </source>
</reference>
<comment type="caution">
    <text evidence="3">The sequence shown here is derived from an EMBL/GenBank/DDBJ whole genome shotgun (WGS) entry which is preliminary data.</text>
</comment>
<evidence type="ECO:0000313" key="3">
    <source>
        <dbReference type="EMBL" id="GGC96014.1"/>
    </source>
</evidence>
<feature type="transmembrane region" description="Helical" evidence="2">
    <location>
        <begin position="91"/>
        <end position="109"/>
    </location>
</feature>
<feature type="compositionally biased region" description="Polar residues" evidence="1">
    <location>
        <begin position="14"/>
        <end position="27"/>
    </location>
</feature>
<name>A0A8J2V1Z0_9PROT</name>
<keyword evidence="4" id="KW-1185">Reference proteome</keyword>
<keyword evidence="2" id="KW-0472">Membrane</keyword>
<sequence length="142" mass="15221">MAQHPDAPAAKTASGHSPQDDTVTPEQSADLHTVTSEDTPPPESPDGSPHPNPERRQTLFSRFSQFIGAFAAHVGCVVAFLVLVFAFGMNWFGAVVLVTLAALPAAFFFHRRKEYLTFLGLQFVAATVVGFAFVVLSGVYVG</sequence>